<dbReference type="Pfam" id="PF00248">
    <property type="entry name" value="Aldo_ket_red"/>
    <property type="match status" value="1"/>
</dbReference>
<gene>
    <name evidence="6" type="primary">yvgN</name>
    <name evidence="5" type="ORF">ASJ82_05550</name>
    <name evidence="6" type="ORF">MSCUN_00440</name>
</gene>
<dbReference type="PIRSF" id="PIRSF000097">
    <property type="entry name" value="AKR"/>
    <property type="match status" value="1"/>
</dbReference>
<dbReference type="InterPro" id="IPR036812">
    <property type="entry name" value="NAD(P)_OxRdtase_dom_sf"/>
</dbReference>
<keyword evidence="7" id="KW-1185">Reference proteome</keyword>
<dbReference type="InterPro" id="IPR020471">
    <property type="entry name" value="AKR"/>
</dbReference>
<dbReference type="GO" id="GO:0043892">
    <property type="term" value="F:methylglyoxal reductase (NADPH) activity"/>
    <property type="evidence" value="ECO:0007669"/>
    <property type="project" value="UniProtKB-EC"/>
</dbReference>
<keyword evidence="2" id="KW-0521">NADP</keyword>
<keyword evidence="3 6" id="KW-0560">Oxidoreductase</keyword>
<reference evidence="5 7" key="2">
    <citation type="journal article" date="2017" name="BMC Genomics">
        <title>Genomic analysis of methanogenic archaea reveals a shift towards energy conservation.</title>
        <authorList>
            <person name="Gilmore S.P."/>
            <person name="Henske J.K."/>
            <person name="Sexton J.A."/>
            <person name="Solomon K.V."/>
            <person name="Seppala S."/>
            <person name="Yoo J.I."/>
            <person name="Huyett L.M."/>
            <person name="Pressman A."/>
            <person name="Cogan J.Z."/>
            <person name="Kivenson V."/>
            <person name="Peng X."/>
            <person name="Tan Y."/>
            <person name="Valentine D.L."/>
            <person name="O'Malley M.A."/>
        </authorList>
    </citation>
    <scope>NUCLEOTIDE SEQUENCE [LARGE SCALE GENOMIC DNA]</scope>
    <source>
        <strain evidence="5 7">1R-7</strain>
    </source>
</reference>
<dbReference type="EC" id="1.1.1.283" evidence="6"/>
<dbReference type="PANTHER" id="PTHR43827">
    <property type="entry name" value="2,5-DIKETO-D-GLUCONIC ACID REDUCTASE"/>
    <property type="match status" value="1"/>
</dbReference>
<organism evidence="5 7">
    <name type="scientific">Methanosphaera cuniculi</name>
    <dbReference type="NCBI Taxonomy" id="1077256"/>
    <lineage>
        <taxon>Archaea</taxon>
        <taxon>Methanobacteriati</taxon>
        <taxon>Methanobacteriota</taxon>
        <taxon>Methanomada group</taxon>
        <taxon>Methanobacteria</taxon>
        <taxon>Methanobacteriales</taxon>
        <taxon>Methanobacteriaceae</taxon>
        <taxon>Methanosphaera</taxon>
    </lineage>
</organism>
<dbReference type="InterPro" id="IPR023210">
    <property type="entry name" value="NADP_OxRdtase_dom"/>
</dbReference>
<dbReference type="EC" id="1.1.1.-" evidence="6"/>
<evidence type="ECO:0000313" key="6">
    <source>
        <dbReference type="EMBL" id="PWL09069.1"/>
    </source>
</evidence>
<dbReference type="SUPFAM" id="SSF51430">
    <property type="entry name" value="NAD(P)-linked oxidoreductase"/>
    <property type="match status" value="1"/>
</dbReference>
<dbReference type="Proteomes" id="UP000246004">
    <property type="component" value="Unassembled WGS sequence"/>
</dbReference>
<dbReference type="Gene3D" id="3.20.20.100">
    <property type="entry name" value="NADP-dependent oxidoreductase domain"/>
    <property type="match status" value="1"/>
</dbReference>
<evidence type="ECO:0000259" key="4">
    <source>
        <dbReference type="Pfam" id="PF00248"/>
    </source>
</evidence>
<protein>
    <submittedName>
        <fullName evidence="5">2,5-diketo-D-gluconic acid reductase</fullName>
    </submittedName>
    <submittedName>
        <fullName evidence="6">Glyoxal reductase</fullName>
        <ecNumber evidence="6">1.1.1.-</ecNumber>
        <ecNumber evidence="6">1.1.1.283</ecNumber>
    </submittedName>
</protein>
<accession>A0A2A2HCA8</accession>
<dbReference type="AlphaFoldDB" id="A0A2A2HCA8"/>
<evidence type="ECO:0000313" key="7">
    <source>
        <dbReference type="Proteomes" id="UP000217528"/>
    </source>
</evidence>
<dbReference type="InterPro" id="IPR018170">
    <property type="entry name" value="Aldo/ket_reductase_CS"/>
</dbReference>
<dbReference type="FunFam" id="3.20.20.100:FF:000015">
    <property type="entry name" value="Oxidoreductase, aldo/keto reductase family"/>
    <property type="match status" value="1"/>
</dbReference>
<dbReference type="CDD" id="cd19133">
    <property type="entry name" value="AKR_AKR5F1"/>
    <property type="match status" value="1"/>
</dbReference>
<comment type="similarity">
    <text evidence="1">Belongs to the aldo/keto reductase family.</text>
</comment>
<evidence type="ECO:0000256" key="3">
    <source>
        <dbReference type="ARBA" id="ARBA00023002"/>
    </source>
</evidence>
<sequence length="281" mass="32464">MEEYTQLSNGVEIPKLGFGVFQITDYDECKQAVLDALSNGIRLIDTAEAYFNEKAVGDAIKESKIPREEIFITTKIWITDYGYENTKKAFKESCEKLGTDYIDLYLIHQNIGDVYGTWRAMEELYEEDKIKAIGISNFTKARLYDFCVHNKIKPMVLQIEVNPFYQQDDIVDYCKDMDIQVEAWSPLAEGRNNIFQNPVLTEIGDKYNKSVAQVIIRWLIQRDIIVFPKSVHPERIKENADVFDFELSDEDMKKIATLDTGVGSVDLDSYDFIKMINSYTD</sequence>
<evidence type="ECO:0000313" key="5">
    <source>
        <dbReference type="EMBL" id="PAV07141.1"/>
    </source>
</evidence>
<evidence type="ECO:0000313" key="8">
    <source>
        <dbReference type="Proteomes" id="UP000246004"/>
    </source>
</evidence>
<reference evidence="6 8" key="1">
    <citation type="submission" date="2016-04" db="EMBL/GenBank/DDBJ databases">
        <title>Genome sequence of Methanosphaera cuniculi DSM 4103.</title>
        <authorList>
            <person name="Poehlein A."/>
            <person name="Seedorf H."/>
            <person name="Daniel R."/>
        </authorList>
    </citation>
    <scope>NUCLEOTIDE SEQUENCE [LARGE SCALE GENOMIC DNA]</scope>
    <source>
        <strain evidence="6 8">DSM 4103</strain>
    </source>
</reference>
<dbReference type="PROSITE" id="PS00062">
    <property type="entry name" value="ALDOKETO_REDUCTASE_2"/>
    <property type="match status" value="1"/>
</dbReference>
<proteinExistence type="inferred from homology"/>
<evidence type="ECO:0000256" key="1">
    <source>
        <dbReference type="ARBA" id="ARBA00007905"/>
    </source>
</evidence>
<dbReference type="PANTHER" id="PTHR43827:SF3">
    <property type="entry name" value="NADP-DEPENDENT OXIDOREDUCTASE DOMAIN-CONTAINING PROTEIN"/>
    <property type="match status" value="1"/>
</dbReference>
<feature type="domain" description="NADP-dependent oxidoreductase" evidence="4">
    <location>
        <begin position="15"/>
        <end position="258"/>
    </location>
</feature>
<name>A0A2A2HCA8_9EURY</name>
<dbReference type="OrthoDB" id="275427at2157"/>
<dbReference type="EMBL" id="LMVN01000021">
    <property type="protein sequence ID" value="PAV07141.1"/>
    <property type="molecule type" value="Genomic_DNA"/>
</dbReference>
<comment type="caution">
    <text evidence="5">The sequence shown here is derived from an EMBL/GenBank/DDBJ whole genome shotgun (WGS) entry which is preliminary data.</text>
</comment>
<evidence type="ECO:0000256" key="2">
    <source>
        <dbReference type="ARBA" id="ARBA00022857"/>
    </source>
</evidence>
<dbReference type="PRINTS" id="PR00069">
    <property type="entry name" value="ALDKETRDTASE"/>
</dbReference>
<dbReference type="EMBL" id="LWMS01000001">
    <property type="protein sequence ID" value="PWL09069.1"/>
    <property type="molecule type" value="Genomic_DNA"/>
</dbReference>
<dbReference type="RefSeq" id="WP_095608807.1">
    <property type="nucleotide sequence ID" value="NZ_LMVN01000021.1"/>
</dbReference>
<dbReference type="Proteomes" id="UP000217528">
    <property type="component" value="Unassembled WGS sequence"/>
</dbReference>